<gene>
    <name evidence="2" type="ORF">UREG_05969</name>
</gene>
<keyword evidence="3" id="KW-1185">Reference proteome</keyword>
<sequence>MASVSKLRRILITSTLSVAIASGALYGASLKMRQDSKKEKIGALLVVREGLVRKKEMLEGQIREVEEREKKRADSAGGSGGGRRGG</sequence>
<proteinExistence type="predicted"/>
<accession>C4JU30</accession>
<protein>
    <submittedName>
        <fullName evidence="2">Uncharacterized protein</fullName>
    </submittedName>
</protein>
<feature type="compositionally biased region" description="Basic and acidic residues" evidence="1">
    <location>
        <begin position="63"/>
        <end position="74"/>
    </location>
</feature>
<organism evidence="2 3">
    <name type="scientific">Uncinocarpus reesii (strain UAMH 1704)</name>
    <dbReference type="NCBI Taxonomy" id="336963"/>
    <lineage>
        <taxon>Eukaryota</taxon>
        <taxon>Fungi</taxon>
        <taxon>Dikarya</taxon>
        <taxon>Ascomycota</taxon>
        <taxon>Pezizomycotina</taxon>
        <taxon>Eurotiomycetes</taxon>
        <taxon>Eurotiomycetidae</taxon>
        <taxon>Onygenales</taxon>
        <taxon>Onygenaceae</taxon>
        <taxon>Uncinocarpus</taxon>
    </lineage>
</organism>
<dbReference type="InParanoid" id="C4JU30"/>
<evidence type="ECO:0000313" key="2">
    <source>
        <dbReference type="EMBL" id="EEP81127.1"/>
    </source>
</evidence>
<feature type="region of interest" description="Disordered" evidence="1">
    <location>
        <begin position="63"/>
        <end position="86"/>
    </location>
</feature>
<dbReference type="VEuPathDB" id="FungiDB:UREG_05969"/>
<feature type="compositionally biased region" description="Gly residues" evidence="1">
    <location>
        <begin position="77"/>
        <end position="86"/>
    </location>
</feature>
<dbReference type="HOGENOM" id="CLU_2499564_0_0_1"/>
<dbReference type="AlphaFoldDB" id="C4JU30"/>
<dbReference type="KEGG" id="ure:UREG_05969"/>
<dbReference type="eggNOG" id="ENOG502SWZV">
    <property type="taxonomic scope" value="Eukaryota"/>
</dbReference>
<dbReference type="OrthoDB" id="5428081at2759"/>
<name>C4JU30_UNCRE</name>
<reference evidence="3" key="1">
    <citation type="journal article" date="2009" name="Genome Res.">
        <title>Comparative genomic analyses of the human fungal pathogens Coccidioides and their relatives.</title>
        <authorList>
            <person name="Sharpton T.J."/>
            <person name="Stajich J.E."/>
            <person name="Rounsley S.D."/>
            <person name="Gardner M.J."/>
            <person name="Wortman J.R."/>
            <person name="Jordar V.S."/>
            <person name="Maiti R."/>
            <person name="Kodira C.D."/>
            <person name="Neafsey D.E."/>
            <person name="Zeng Q."/>
            <person name="Hung C.-Y."/>
            <person name="McMahan C."/>
            <person name="Muszewska A."/>
            <person name="Grynberg M."/>
            <person name="Mandel M.A."/>
            <person name="Kellner E.M."/>
            <person name="Barker B.M."/>
            <person name="Galgiani J.N."/>
            <person name="Orbach M.J."/>
            <person name="Kirkland T.N."/>
            <person name="Cole G.T."/>
            <person name="Henn M.R."/>
            <person name="Birren B.W."/>
            <person name="Taylor J.W."/>
        </authorList>
    </citation>
    <scope>NUCLEOTIDE SEQUENCE [LARGE SCALE GENOMIC DNA]</scope>
    <source>
        <strain evidence="3">UAMH 1704</strain>
    </source>
</reference>
<dbReference type="RefSeq" id="XP_002585280.1">
    <property type="nucleotide sequence ID" value="XM_002585234.1"/>
</dbReference>
<dbReference type="EMBL" id="CH476617">
    <property type="protein sequence ID" value="EEP81127.1"/>
    <property type="molecule type" value="Genomic_DNA"/>
</dbReference>
<dbReference type="Proteomes" id="UP000002058">
    <property type="component" value="Unassembled WGS sequence"/>
</dbReference>
<evidence type="ECO:0000313" key="3">
    <source>
        <dbReference type="Proteomes" id="UP000002058"/>
    </source>
</evidence>
<dbReference type="GeneID" id="8438875"/>
<evidence type="ECO:0000256" key="1">
    <source>
        <dbReference type="SAM" id="MobiDB-lite"/>
    </source>
</evidence>